<evidence type="ECO:0000313" key="7">
    <source>
        <dbReference type="Proteomes" id="UP000290567"/>
    </source>
</evidence>
<accession>A0A4P5PC75</accession>
<feature type="compositionally biased region" description="Low complexity" evidence="3">
    <location>
        <begin position="40"/>
        <end position="88"/>
    </location>
</feature>
<evidence type="ECO:0000313" key="6">
    <source>
        <dbReference type="EMBL" id="GCF95680.1"/>
    </source>
</evidence>
<dbReference type="GO" id="GO:0004040">
    <property type="term" value="F:amidase activity"/>
    <property type="evidence" value="ECO:0007669"/>
    <property type="project" value="InterPro"/>
</dbReference>
<feature type="region of interest" description="Disordered" evidence="3">
    <location>
        <begin position="40"/>
        <end position="131"/>
    </location>
</feature>
<dbReference type="InterPro" id="IPR002901">
    <property type="entry name" value="MGlyc_endo_b_GlcNAc-like_dom"/>
</dbReference>
<gene>
    <name evidence="6" type="ORF">NRIC_35710</name>
</gene>
<proteinExistence type="inferred from homology"/>
<feature type="region of interest" description="Disordered" evidence="3">
    <location>
        <begin position="296"/>
        <end position="373"/>
    </location>
</feature>
<keyword evidence="7" id="KW-1185">Reference proteome</keyword>
<keyword evidence="2" id="KW-0378">Hydrolase</keyword>
<feature type="chain" id="PRO_5038655842" description="Mannosyl-glycoprotein endo-beta-N-acetylglucosamidase-like domain-containing protein" evidence="4">
    <location>
        <begin position="24"/>
        <end position="373"/>
    </location>
</feature>
<dbReference type="AlphaFoldDB" id="A0A4P5PC75"/>
<feature type="compositionally biased region" description="Basic and acidic residues" evidence="3">
    <location>
        <begin position="110"/>
        <end position="129"/>
    </location>
</feature>
<evidence type="ECO:0000256" key="2">
    <source>
        <dbReference type="ARBA" id="ARBA00022801"/>
    </source>
</evidence>
<keyword evidence="4" id="KW-0732">Signal</keyword>
<evidence type="ECO:0000256" key="3">
    <source>
        <dbReference type="SAM" id="MobiDB-lite"/>
    </source>
</evidence>
<evidence type="ECO:0000259" key="5">
    <source>
        <dbReference type="SMART" id="SM00047"/>
    </source>
</evidence>
<dbReference type="SMART" id="SM00047">
    <property type="entry name" value="LYZ2"/>
    <property type="match status" value="1"/>
</dbReference>
<dbReference type="Pfam" id="PF01832">
    <property type="entry name" value="Glucosaminidase"/>
    <property type="match status" value="1"/>
</dbReference>
<feature type="signal peptide" evidence="4">
    <location>
        <begin position="1"/>
        <end position="23"/>
    </location>
</feature>
<dbReference type="InterPro" id="IPR051056">
    <property type="entry name" value="Glycosyl_Hydrolase_73"/>
</dbReference>
<evidence type="ECO:0000256" key="1">
    <source>
        <dbReference type="ARBA" id="ARBA00010266"/>
    </source>
</evidence>
<comment type="similarity">
    <text evidence="1">Belongs to the glycosyl hydrolase 73 family.</text>
</comment>
<feature type="compositionally biased region" description="Basic and acidic residues" evidence="3">
    <location>
        <begin position="296"/>
        <end position="312"/>
    </location>
</feature>
<dbReference type="Gene3D" id="4.10.80.30">
    <property type="entry name" value="DNA polymerase, domain 6"/>
    <property type="match status" value="1"/>
</dbReference>
<dbReference type="Proteomes" id="UP000290567">
    <property type="component" value="Unassembled WGS sequence"/>
</dbReference>
<dbReference type="EMBL" id="BJCC01000036">
    <property type="protein sequence ID" value="GCF95680.1"/>
    <property type="molecule type" value="Genomic_DNA"/>
</dbReference>
<feature type="domain" description="Mannosyl-glycoprotein endo-beta-N-acetylglucosamidase-like" evidence="5">
    <location>
        <begin position="134"/>
        <end position="294"/>
    </location>
</feature>
<name>A0A4P5PC75_9ENTE</name>
<dbReference type="OrthoDB" id="2155627at2"/>
<dbReference type="Gene3D" id="1.10.530.10">
    <property type="match status" value="1"/>
</dbReference>
<dbReference type="PANTHER" id="PTHR33308:SF9">
    <property type="entry name" value="PEPTIDOGLYCAN HYDROLASE FLGJ"/>
    <property type="match status" value="1"/>
</dbReference>
<reference evidence="7" key="1">
    <citation type="submission" date="2019-02" db="EMBL/GenBank/DDBJ databases">
        <title>Draft genome sequence of Enterococcus sp. Gos25-1.</title>
        <authorList>
            <person name="Tanaka N."/>
            <person name="Shiwa Y."/>
            <person name="Fujita N."/>
        </authorList>
    </citation>
    <scope>NUCLEOTIDE SEQUENCE [LARGE SCALE GENOMIC DNA]</scope>
    <source>
        <strain evidence="7">Gos25-1</strain>
    </source>
</reference>
<sequence length="373" mass="40497">MKIRFLVGSLLLSGSLLGLLVHAEPIKTAQAADDLIHVTESSTSSSIEESSSDTSTTTTTSSTSSSSLPQSSSTTTATSEPTVTSSESAVEVPQEEPAKEEPATDPEPSDQQKKMEEHQGTIKPEKLENHYNFSVKKNQTTTSFIAEIGKDAQAIAWKNDLYGSVMIAQAILETGSGNSQLSLPPNHNLFGIKGSYKGKTVNFSTQEDNGTSQLYTIQAGFRRYPSYKESLADYAVLLKKGISGNSTFYQKTWKSQAATYKEATAFLTGRYATDTNYDKKLNALIETYELTKYDNDPAETKEETTTAEETKSKTAKQTAKSKEKEDKMVKAVETTQGGEVRSITTNGTKVMPPITQRPAVEIAGTRTGKEVAE</sequence>
<evidence type="ECO:0000256" key="4">
    <source>
        <dbReference type="SAM" id="SignalP"/>
    </source>
</evidence>
<protein>
    <recommendedName>
        <fullName evidence="5">Mannosyl-glycoprotein endo-beta-N-acetylglucosamidase-like domain-containing protein</fullName>
    </recommendedName>
</protein>
<organism evidence="6 7">
    <name type="scientific">Enterococcus florum</name>
    <dbReference type="NCBI Taxonomy" id="2480627"/>
    <lineage>
        <taxon>Bacteria</taxon>
        <taxon>Bacillati</taxon>
        <taxon>Bacillota</taxon>
        <taxon>Bacilli</taxon>
        <taxon>Lactobacillales</taxon>
        <taxon>Enterococcaceae</taxon>
        <taxon>Enterococcus</taxon>
    </lineage>
</organism>
<dbReference type="RefSeq" id="WP_146624055.1">
    <property type="nucleotide sequence ID" value="NZ_BJCC01000036.1"/>
</dbReference>
<feature type="compositionally biased region" description="Polar residues" evidence="3">
    <location>
        <begin position="333"/>
        <end position="348"/>
    </location>
</feature>
<feature type="compositionally biased region" description="Basic and acidic residues" evidence="3">
    <location>
        <begin position="320"/>
        <end position="330"/>
    </location>
</feature>
<dbReference type="PANTHER" id="PTHR33308">
    <property type="entry name" value="PEPTIDOGLYCAN HYDROLASE FLGJ"/>
    <property type="match status" value="1"/>
</dbReference>
<comment type="caution">
    <text evidence="6">The sequence shown here is derived from an EMBL/GenBank/DDBJ whole genome shotgun (WGS) entry which is preliminary data.</text>
</comment>